<feature type="region of interest" description="Disordered" evidence="1">
    <location>
        <begin position="351"/>
        <end position="380"/>
    </location>
</feature>
<sequence length="1035" mass="117836">MDNGRVVARKTPAVMITNNQPNQSMLTTPKMGSIFSANKNVSTTTTTEDIPKQEKNIISPLQNNALTTAASSPDLPSQNNTICANQTNHSFETHNQEEKLSTLDQKKQDNLNDYEKNEILKQPLASLKQNEPDEHMEVVKNLLNELVEYIVNKEKALNGFTTNHILRKVKCIGSTPPQAINLKLDQIIYSFTKDGSIIKPFYSFEQLKIVRSRCRIESIEVHWTPTWVRESFLSSKKLINIYHGSSVVNTHRITRPSSKSKKSDSLVREILDHYDYQQPNTSEFDIPPVRFYKVKWETSVVKDVDDFVMENWDAFNEWIPQLATYDRQELIQTMEDIRQKRAELNINNETATISQGTSQNYKKRNSSFKESADENENENGINHLNKRTKLSYCPATPTTKNKKNAKYNCQLTTFKFINGLDFSKAVFDSDASLYPFDQKNYCEISAIHSIQRERDEIVELKVSWRPTWEDGSNVFCRKLIQAYASGQAQPNIPAENIRNEFNLYKVQHTNTDIVGQKSSSLISSTLPDNQLISCKSSPINRNHIAESRTNLSETSKPTASIQPNLFHVIEKTDKLENSIDSKVINEKEFSNSMWDNYNSNLSTYESQYDAKGLTSFMKLLEAGGDDCVIPYEPTNIMKSTVAIQPQLKESTVTVISSSTTAKKSGKKVSRISNKKIKQFNPIPDPESLLYPFKSEICIGVYRILKITPFHSNDVLSALEVEWCPSWELGSNTNWCLKLRNAYLNNLPQPKTLPVSIRKQVGGSVVVKILAHHGSDEDVNKWHYLLKWLPDKLTCGQFGQYFVDYFYAYSDYINNKNNDLHLSKKDIQQITDEINKVLNMKKEVKEKKNNDKKNARSMPLQKARRSLRLRSKNVSSIDQENMKATTPKQPYCTNVTNFTSDSSKPTLPTSENHSGFMNLNCFLPTPSPSNQTFSDSTPSPNSLFEMEVELTQSSKKATDFNCNRDSIGEIDLLLCKCDSSKSEFNNYCISCLVMDENIADNNVSKSENAMDDALINSVMSEPDFGLNKLFEPQNSK</sequence>
<evidence type="ECO:0000256" key="1">
    <source>
        <dbReference type="SAM" id="MobiDB-lite"/>
    </source>
</evidence>
<evidence type="ECO:0000313" key="3">
    <source>
        <dbReference type="Proteomes" id="UP001142055"/>
    </source>
</evidence>
<organism evidence="2 3">
    <name type="scientific">Blomia tropicalis</name>
    <name type="common">Mite</name>
    <dbReference type="NCBI Taxonomy" id="40697"/>
    <lineage>
        <taxon>Eukaryota</taxon>
        <taxon>Metazoa</taxon>
        <taxon>Ecdysozoa</taxon>
        <taxon>Arthropoda</taxon>
        <taxon>Chelicerata</taxon>
        <taxon>Arachnida</taxon>
        <taxon>Acari</taxon>
        <taxon>Acariformes</taxon>
        <taxon>Sarcoptiformes</taxon>
        <taxon>Astigmata</taxon>
        <taxon>Glycyphagoidea</taxon>
        <taxon>Echimyopodidae</taxon>
        <taxon>Blomia</taxon>
    </lineage>
</organism>
<protein>
    <submittedName>
        <fullName evidence="2">Uncharacterized protein</fullName>
    </submittedName>
</protein>
<keyword evidence="3" id="KW-1185">Reference proteome</keyword>
<comment type="caution">
    <text evidence="2">The sequence shown here is derived from an EMBL/GenBank/DDBJ whole genome shotgun (WGS) entry which is preliminary data.</text>
</comment>
<accession>A0A9Q0M7M6</accession>
<feature type="region of interest" description="Disordered" evidence="1">
    <location>
        <begin position="844"/>
        <end position="863"/>
    </location>
</feature>
<dbReference type="Proteomes" id="UP001142055">
    <property type="component" value="Chromosome 2"/>
</dbReference>
<dbReference type="AlphaFoldDB" id="A0A9Q0M7M6"/>
<dbReference type="EMBL" id="JAPWDV010000002">
    <property type="protein sequence ID" value="KAJ6219447.1"/>
    <property type="molecule type" value="Genomic_DNA"/>
</dbReference>
<gene>
    <name evidence="2" type="ORF">RDWZM_005259</name>
</gene>
<proteinExistence type="predicted"/>
<feature type="compositionally biased region" description="Basic and acidic residues" evidence="1">
    <location>
        <begin position="844"/>
        <end position="853"/>
    </location>
</feature>
<name>A0A9Q0M7M6_BLOTA</name>
<evidence type="ECO:0000313" key="2">
    <source>
        <dbReference type="EMBL" id="KAJ6219447.1"/>
    </source>
</evidence>
<feature type="compositionally biased region" description="Polar residues" evidence="1">
    <location>
        <begin position="351"/>
        <end position="360"/>
    </location>
</feature>
<reference evidence="2" key="1">
    <citation type="submission" date="2022-12" db="EMBL/GenBank/DDBJ databases">
        <title>Genome assemblies of Blomia tropicalis.</title>
        <authorList>
            <person name="Cui Y."/>
        </authorList>
    </citation>
    <scope>NUCLEOTIDE SEQUENCE</scope>
    <source>
        <tissue evidence="2">Adult mites</tissue>
    </source>
</reference>